<sequence length="89" mass="9818">MTFGSKDRFWFFLFLAAGAIIGGLLGNFLEASQFFGAGTAFLIHKYQVLNIPPVDVDLYIAKITFGFTFSPNLVAIIGMILALVIFQHL</sequence>
<name>C0WDT1_9FIRM</name>
<dbReference type="AlphaFoldDB" id="C0WDT1"/>
<dbReference type="GeneID" id="92877671"/>
<dbReference type="EMBL" id="JAGZCZ010000007">
    <property type="protein sequence ID" value="MBS5520017.1"/>
    <property type="molecule type" value="Genomic_DNA"/>
</dbReference>
<dbReference type="OrthoDB" id="3035298at2"/>
<evidence type="ECO:0000313" key="1">
    <source>
        <dbReference type="EMBL" id="MBS5520017.1"/>
    </source>
</evidence>
<accession>C0WDT1</accession>
<dbReference type="Pfam" id="PF14209">
    <property type="entry name" value="DUF4321"/>
    <property type="match status" value="1"/>
</dbReference>
<organism evidence="1 2">
    <name type="scientific">Acidaminococcus intestini</name>
    <dbReference type="NCBI Taxonomy" id="187327"/>
    <lineage>
        <taxon>Bacteria</taxon>
        <taxon>Bacillati</taxon>
        <taxon>Bacillota</taxon>
        <taxon>Negativicutes</taxon>
        <taxon>Acidaminococcales</taxon>
        <taxon>Acidaminococcaceae</taxon>
        <taxon>Acidaminococcus</taxon>
    </lineage>
</organism>
<gene>
    <name evidence="1" type="ORF">KHX13_06795</name>
</gene>
<evidence type="ECO:0000313" key="2">
    <source>
        <dbReference type="Proteomes" id="UP000754226"/>
    </source>
</evidence>
<protein>
    <submittedName>
        <fullName evidence="1">DUF4321 domain-containing protein</fullName>
    </submittedName>
</protein>
<dbReference type="Proteomes" id="UP000754226">
    <property type="component" value="Unassembled WGS sequence"/>
</dbReference>
<reference evidence="1" key="1">
    <citation type="submission" date="2021-02" db="EMBL/GenBank/DDBJ databases">
        <title>Infant gut strain persistence is associated with maternal origin, phylogeny, and functional potential including surface adhesion and iron acquisition.</title>
        <authorList>
            <person name="Lou Y.C."/>
        </authorList>
    </citation>
    <scope>NUCLEOTIDE SEQUENCE</scope>
    <source>
        <strain evidence="1">L3_106_000M1_dasL3_106_000M1_concoct_15</strain>
    </source>
</reference>
<dbReference type="RefSeq" id="WP_009016082.1">
    <property type="nucleotide sequence ID" value="NZ_ACGB01000036.1"/>
</dbReference>
<dbReference type="OMA" id="ETHPAFV"/>
<proteinExistence type="predicted"/>
<dbReference type="InterPro" id="IPR025470">
    <property type="entry name" value="DUF4321"/>
</dbReference>
<comment type="caution">
    <text evidence="1">The sequence shown here is derived from an EMBL/GenBank/DDBJ whole genome shotgun (WGS) entry which is preliminary data.</text>
</comment>